<dbReference type="EMBL" id="JBHTLK010000047">
    <property type="protein sequence ID" value="MFD1147808.1"/>
    <property type="molecule type" value="Genomic_DNA"/>
</dbReference>
<evidence type="ECO:0000313" key="4">
    <source>
        <dbReference type="Proteomes" id="UP001597168"/>
    </source>
</evidence>
<accession>A0ABW3QSJ2</accession>
<gene>
    <name evidence="3" type="ORF">ACFQ3T_11780</name>
</gene>
<protein>
    <submittedName>
        <fullName evidence="3">Helix-turn-helix domain-containing protein</fullName>
    </submittedName>
</protein>
<dbReference type="InterPro" id="IPR001387">
    <property type="entry name" value="Cro/C1-type_HTH"/>
</dbReference>
<proteinExistence type="predicted"/>
<name>A0ABW3QSJ2_9PSEU</name>
<keyword evidence="4" id="KW-1185">Reference proteome</keyword>
<feature type="region of interest" description="Disordered" evidence="1">
    <location>
        <begin position="1"/>
        <end position="42"/>
    </location>
</feature>
<reference evidence="4" key="1">
    <citation type="journal article" date="2019" name="Int. J. Syst. Evol. Microbiol.">
        <title>The Global Catalogue of Microorganisms (GCM) 10K type strain sequencing project: providing services to taxonomists for standard genome sequencing and annotation.</title>
        <authorList>
            <consortium name="The Broad Institute Genomics Platform"/>
            <consortium name="The Broad Institute Genome Sequencing Center for Infectious Disease"/>
            <person name="Wu L."/>
            <person name="Ma J."/>
        </authorList>
    </citation>
    <scope>NUCLEOTIDE SEQUENCE [LARGE SCALE GENOMIC DNA]</scope>
    <source>
        <strain evidence="4">CCUG 60214</strain>
    </source>
</reference>
<comment type="caution">
    <text evidence="3">The sequence shown here is derived from an EMBL/GenBank/DDBJ whole genome shotgun (WGS) entry which is preliminary data.</text>
</comment>
<evidence type="ECO:0000313" key="3">
    <source>
        <dbReference type="EMBL" id="MFD1147808.1"/>
    </source>
</evidence>
<dbReference type="CDD" id="cd00093">
    <property type="entry name" value="HTH_XRE"/>
    <property type="match status" value="1"/>
</dbReference>
<dbReference type="Pfam" id="PF13560">
    <property type="entry name" value="HTH_31"/>
    <property type="match status" value="1"/>
</dbReference>
<dbReference type="SUPFAM" id="SSF47413">
    <property type="entry name" value="lambda repressor-like DNA-binding domains"/>
    <property type="match status" value="1"/>
</dbReference>
<dbReference type="InterPro" id="IPR010982">
    <property type="entry name" value="Lambda_DNA-bd_dom_sf"/>
</dbReference>
<dbReference type="RefSeq" id="WP_380723253.1">
    <property type="nucleotide sequence ID" value="NZ_JBHTLK010000047.1"/>
</dbReference>
<dbReference type="PROSITE" id="PS50943">
    <property type="entry name" value="HTH_CROC1"/>
    <property type="match status" value="1"/>
</dbReference>
<dbReference type="Proteomes" id="UP001597168">
    <property type="component" value="Unassembled WGS sequence"/>
</dbReference>
<feature type="domain" description="HTH cro/C1-type" evidence="2">
    <location>
        <begin position="61"/>
        <end position="116"/>
    </location>
</feature>
<organism evidence="3 4">
    <name type="scientific">Saccharothrix hoggarensis</name>
    <dbReference type="NCBI Taxonomy" id="913853"/>
    <lineage>
        <taxon>Bacteria</taxon>
        <taxon>Bacillati</taxon>
        <taxon>Actinomycetota</taxon>
        <taxon>Actinomycetes</taxon>
        <taxon>Pseudonocardiales</taxon>
        <taxon>Pseudonocardiaceae</taxon>
        <taxon>Saccharothrix</taxon>
    </lineage>
</organism>
<evidence type="ECO:0000256" key="1">
    <source>
        <dbReference type="SAM" id="MobiDB-lite"/>
    </source>
</evidence>
<dbReference type="Gene3D" id="1.10.260.40">
    <property type="entry name" value="lambda repressor-like DNA-binding domains"/>
    <property type="match status" value="1"/>
</dbReference>
<sequence>MRSVASTRLKRFASTGPTVPPGDPPDAVKRGGNPACGRPAGSCCPVPTPPPFRRRRLGRKLARMRTTARMTLDEAAKALYRTKSTLHRLEKGETILDVHLAKSMMDLYDQYDPDLIDQALRAREPGWWTTYGIENQGYIDVETEASAVYELSFMVITGLLQTTGYMRALFEADRLKRTKRWLASDIRVRQIRQKRLTDPDDPLQLHAVLDEAALRKVVGSRQIMREQLEHLIEISGQPTVTLQILSSEGGAIDRMGLGFILLSFPDPAESDVLYVEHVLGATHIEEPRELREARLVFDHVASRALSPEESVALIERILAE</sequence>
<dbReference type="Pfam" id="PF19054">
    <property type="entry name" value="DUF5753"/>
    <property type="match status" value="1"/>
</dbReference>
<evidence type="ECO:0000259" key="2">
    <source>
        <dbReference type="PROSITE" id="PS50943"/>
    </source>
</evidence>
<dbReference type="InterPro" id="IPR043917">
    <property type="entry name" value="DUF5753"/>
</dbReference>